<dbReference type="InterPro" id="IPR048920">
    <property type="entry name" value="REC102"/>
</dbReference>
<name>A0ABN8WMC0_SACUV</name>
<proteinExistence type="predicted"/>
<evidence type="ECO:0008006" key="3">
    <source>
        <dbReference type="Google" id="ProtNLM"/>
    </source>
</evidence>
<evidence type="ECO:0000313" key="2">
    <source>
        <dbReference type="Proteomes" id="UP001162085"/>
    </source>
</evidence>
<organism evidence="1 2">
    <name type="scientific">Saccharomyces uvarum</name>
    <name type="common">Yeast</name>
    <name type="synonym">Saccharomyces bayanus var. uvarum</name>
    <dbReference type="NCBI Taxonomy" id="230603"/>
    <lineage>
        <taxon>Eukaryota</taxon>
        <taxon>Fungi</taxon>
        <taxon>Dikarya</taxon>
        <taxon>Ascomycota</taxon>
        <taxon>Saccharomycotina</taxon>
        <taxon>Saccharomycetes</taxon>
        <taxon>Saccharomycetales</taxon>
        <taxon>Saccharomycetaceae</taxon>
        <taxon>Saccharomyces</taxon>
    </lineage>
</organism>
<sequence length="264" mass="29988">MMKDITFLTVFLESCGAVNNDTSRKLLSSWTSTLRIEGPETTSSSPLYIPLLSSGDLKIKLNFKINNEPVTAEPELLTRFKDIICSSTRFWEEQLFYKVQDVATEESCIVLSLKCTLWTDAQISTFIDKPRELHSHVKGYPEIYYISELSITVNFLSKAGSSIEMAQIIPHLNEYFSSLIVSQLEFEYPMVFSMTARLRLKWQQGSLGPISYALTNSSALLPIMLNMIAEDKTSTTVYQILCQKRSPPIQNFQIFSVPAIKHDK</sequence>
<dbReference type="EMBL" id="OX365939">
    <property type="protein sequence ID" value="CAI4048165.1"/>
    <property type="molecule type" value="Genomic_DNA"/>
</dbReference>
<accession>A0ABN8WMC0</accession>
<dbReference type="Proteomes" id="UP001162085">
    <property type="component" value="Chromosome 12"/>
</dbReference>
<dbReference type="Pfam" id="PF21736">
    <property type="entry name" value="REC102"/>
    <property type="match status" value="1"/>
</dbReference>
<keyword evidence="2" id="KW-1185">Reference proteome</keyword>
<protein>
    <recommendedName>
        <fullName evidence="3">Rec102p</fullName>
    </recommendedName>
</protein>
<evidence type="ECO:0000313" key="1">
    <source>
        <dbReference type="EMBL" id="CAI4048165.1"/>
    </source>
</evidence>
<gene>
    <name evidence="1" type="primary">SUVZ12G3560</name>
    <name evidence="1" type="ORF">SUVZ_12G3560</name>
</gene>
<reference evidence="1" key="1">
    <citation type="submission" date="2022-10" db="EMBL/GenBank/DDBJ databases">
        <authorList>
            <person name="Byrne P K."/>
        </authorList>
    </citation>
    <scope>NUCLEOTIDE SEQUENCE</scope>
    <source>
        <strain evidence="1">ZP964</strain>
    </source>
</reference>